<comment type="caution">
    <text evidence="4">The sequence shown here is derived from an EMBL/GenBank/DDBJ whole genome shotgun (WGS) entry which is preliminary data.</text>
</comment>
<evidence type="ECO:0000313" key="5">
    <source>
        <dbReference type="Proteomes" id="UP000232323"/>
    </source>
</evidence>
<dbReference type="PANTHER" id="PTHR44858">
    <property type="entry name" value="TETRATRICOPEPTIDE REPEAT PROTEIN 6"/>
    <property type="match status" value="1"/>
</dbReference>
<evidence type="ECO:0000256" key="2">
    <source>
        <dbReference type="ARBA" id="ARBA00022803"/>
    </source>
</evidence>
<dbReference type="InterPro" id="IPR019734">
    <property type="entry name" value="TPR_rpt"/>
</dbReference>
<organism evidence="4 5">
    <name type="scientific">Chlamydomonas eustigma</name>
    <dbReference type="NCBI Taxonomy" id="1157962"/>
    <lineage>
        <taxon>Eukaryota</taxon>
        <taxon>Viridiplantae</taxon>
        <taxon>Chlorophyta</taxon>
        <taxon>core chlorophytes</taxon>
        <taxon>Chlorophyceae</taxon>
        <taxon>CS clade</taxon>
        <taxon>Chlamydomonadales</taxon>
        <taxon>Chlamydomonadaceae</taxon>
        <taxon>Chlamydomonas</taxon>
    </lineage>
</organism>
<dbReference type="Pfam" id="PF13432">
    <property type="entry name" value="TPR_16"/>
    <property type="match status" value="1"/>
</dbReference>
<evidence type="ECO:0000313" key="4">
    <source>
        <dbReference type="EMBL" id="GAX80916.1"/>
    </source>
</evidence>
<dbReference type="PANTHER" id="PTHR44858:SF17">
    <property type="match status" value="1"/>
</dbReference>
<dbReference type="STRING" id="1157962.A0A250XCZ7"/>
<protein>
    <submittedName>
        <fullName evidence="4">Uncharacterized protein</fullName>
    </submittedName>
</protein>
<dbReference type="SMART" id="SM00028">
    <property type="entry name" value="TPR"/>
    <property type="match status" value="5"/>
</dbReference>
<proteinExistence type="predicted"/>
<dbReference type="AlphaFoldDB" id="A0A250XCZ7"/>
<sequence>MSLCLQNHKVLPIGQIHHQARGRLTCNRPVAVTAVPDRRTCLLSVFSVPLVLPVKDKTAIASEIIISPAVVKLELAPDQSKYDPGDAKLRQALEMLQQGLNAGDVQLEEATWTKIINQYSSVDAPWVPDVVGRAYGNRGNARSRQGRLEEALLDYNKAMEICPWSVDPVLNRGVALEALGRFEEAVSDYRAVLAAEPEDPAAWNNLGNATAGLGSWEEAAGYFRKATLIAPGFSFAAANYALAMYQIGKRNEAVKAFRSLLRKYPEFADVRAALAAALWADGLEDQAENAWSRVEDIRYKDRKWLRTNRRWPPKLADALEAFLDVKSVAQSS</sequence>
<reference evidence="4 5" key="1">
    <citation type="submission" date="2017-08" db="EMBL/GenBank/DDBJ databases">
        <title>Acidophilic green algal genome provides insights into adaptation to an acidic environment.</title>
        <authorList>
            <person name="Hirooka S."/>
            <person name="Hirose Y."/>
            <person name="Kanesaki Y."/>
            <person name="Higuchi S."/>
            <person name="Fujiwara T."/>
            <person name="Onuma R."/>
            <person name="Era A."/>
            <person name="Ohbayashi R."/>
            <person name="Uzuka A."/>
            <person name="Nozaki H."/>
            <person name="Yoshikawa H."/>
            <person name="Miyagishima S.Y."/>
        </authorList>
    </citation>
    <scope>NUCLEOTIDE SEQUENCE [LARGE SCALE GENOMIC DNA]</scope>
    <source>
        <strain evidence="4 5">NIES-2499</strain>
    </source>
</reference>
<dbReference type="InterPro" id="IPR011990">
    <property type="entry name" value="TPR-like_helical_dom_sf"/>
</dbReference>
<dbReference type="EMBL" id="BEGY01000058">
    <property type="protein sequence ID" value="GAX80916.1"/>
    <property type="molecule type" value="Genomic_DNA"/>
</dbReference>
<keyword evidence="2 3" id="KW-0802">TPR repeat</keyword>
<dbReference type="PROSITE" id="PS50005">
    <property type="entry name" value="TPR"/>
    <property type="match status" value="3"/>
</dbReference>
<dbReference type="Pfam" id="PF13174">
    <property type="entry name" value="TPR_6"/>
    <property type="match status" value="1"/>
</dbReference>
<accession>A0A250XCZ7</accession>
<dbReference type="Gene3D" id="1.25.40.10">
    <property type="entry name" value="Tetratricopeptide repeat domain"/>
    <property type="match status" value="1"/>
</dbReference>
<evidence type="ECO:0000256" key="3">
    <source>
        <dbReference type="PROSITE-ProRule" id="PRU00339"/>
    </source>
</evidence>
<dbReference type="OrthoDB" id="421121at2759"/>
<keyword evidence="1" id="KW-0677">Repeat</keyword>
<feature type="repeat" description="TPR" evidence="3">
    <location>
        <begin position="166"/>
        <end position="199"/>
    </location>
</feature>
<dbReference type="InterPro" id="IPR050498">
    <property type="entry name" value="Ycf3"/>
</dbReference>
<keyword evidence="5" id="KW-1185">Reference proteome</keyword>
<feature type="repeat" description="TPR" evidence="3">
    <location>
        <begin position="200"/>
        <end position="233"/>
    </location>
</feature>
<dbReference type="Proteomes" id="UP000232323">
    <property type="component" value="Unassembled WGS sequence"/>
</dbReference>
<feature type="repeat" description="TPR" evidence="3">
    <location>
        <begin position="132"/>
        <end position="165"/>
    </location>
</feature>
<evidence type="ECO:0000256" key="1">
    <source>
        <dbReference type="ARBA" id="ARBA00022737"/>
    </source>
</evidence>
<name>A0A250XCZ7_9CHLO</name>
<dbReference type="SUPFAM" id="SSF48452">
    <property type="entry name" value="TPR-like"/>
    <property type="match status" value="1"/>
</dbReference>
<dbReference type="Pfam" id="PF00515">
    <property type="entry name" value="TPR_1"/>
    <property type="match status" value="1"/>
</dbReference>
<gene>
    <name evidence="4" type="ORF">CEUSTIGMA_g8351.t1</name>
</gene>